<proteinExistence type="predicted"/>
<accession>A0A8S5QX92</accession>
<dbReference type="InterPro" id="IPR045933">
    <property type="entry name" value="DUF6353"/>
</dbReference>
<sequence length="99" mass="11920">MKAIFDRHCCQWEPNIDYNLMFLRSIERHSNDKLKLRGYVTIFEVYESLGLKLDFKKLENVKNPSDLWWSYRNNNKIDFGIMPIENTDIVCLNFNINID</sequence>
<protein>
    <submittedName>
        <fullName evidence="1">Uncharacterized protein</fullName>
    </submittedName>
</protein>
<organism evidence="1">
    <name type="scientific">Siphoviridae sp. ct9lR64</name>
    <dbReference type="NCBI Taxonomy" id="2826178"/>
    <lineage>
        <taxon>Viruses</taxon>
        <taxon>Duplodnaviria</taxon>
        <taxon>Heunggongvirae</taxon>
        <taxon>Uroviricota</taxon>
        <taxon>Caudoviricetes</taxon>
    </lineage>
</organism>
<name>A0A8S5QX92_9CAUD</name>
<evidence type="ECO:0000313" key="1">
    <source>
        <dbReference type="EMBL" id="DAE23830.1"/>
    </source>
</evidence>
<reference evidence="1" key="1">
    <citation type="journal article" date="2021" name="Proc. Natl. Acad. Sci. U.S.A.">
        <title>A Catalog of Tens of Thousands of Viruses from Human Metagenomes Reveals Hidden Associations with Chronic Diseases.</title>
        <authorList>
            <person name="Tisza M.J."/>
            <person name="Buck C.B."/>
        </authorList>
    </citation>
    <scope>NUCLEOTIDE SEQUENCE</scope>
    <source>
        <strain evidence="1">Ct9lR64</strain>
    </source>
</reference>
<dbReference type="Pfam" id="PF19880">
    <property type="entry name" value="DUF6353"/>
    <property type="match status" value="1"/>
</dbReference>
<dbReference type="EMBL" id="BK015760">
    <property type="protein sequence ID" value="DAE23830.1"/>
    <property type="molecule type" value="Genomic_DNA"/>
</dbReference>